<dbReference type="InterPro" id="IPR009057">
    <property type="entry name" value="Homeodomain-like_sf"/>
</dbReference>
<keyword evidence="1" id="KW-0805">Transcription regulation</keyword>
<sequence length="272" mass="31489">MLTIKNKIEQSVLIKALPFKKNIRKTVPHKHHNYFEIIYLSEGTGTHTIDYQTYEIQPSTLFFMHRDQVHHWDITSEPEGFVIIIKNGFIEKSLDGELKRLFAKLSEQAVHYTQPSESVNLLFNLLVIEGNTSDLSNFVVIESLLKALISKIFASIETTQTKYLGVTRTLFQQYIELLSQSTNLRNHVAHYAELLNTTPQNLNAICRKEVNQTAAQVLSTRLINEAKRQLIYTDNRVSEIAFHLDFVDASHFVKYFKRHTGFTPMVFRSQPF</sequence>
<dbReference type="InterPro" id="IPR011051">
    <property type="entry name" value="RmlC_Cupin_sf"/>
</dbReference>
<evidence type="ECO:0000256" key="2">
    <source>
        <dbReference type="ARBA" id="ARBA00023125"/>
    </source>
</evidence>
<dbReference type="PROSITE" id="PS01124">
    <property type="entry name" value="HTH_ARAC_FAMILY_2"/>
    <property type="match status" value="1"/>
</dbReference>
<evidence type="ECO:0000256" key="1">
    <source>
        <dbReference type="ARBA" id="ARBA00023015"/>
    </source>
</evidence>
<dbReference type="InterPro" id="IPR003313">
    <property type="entry name" value="AraC-bd"/>
</dbReference>
<keyword evidence="6" id="KW-1185">Reference proteome</keyword>
<evidence type="ECO:0000256" key="3">
    <source>
        <dbReference type="ARBA" id="ARBA00023163"/>
    </source>
</evidence>
<keyword evidence="3" id="KW-0804">Transcription</keyword>
<dbReference type="Proteomes" id="UP001236569">
    <property type="component" value="Unassembled WGS sequence"/>
</dbReference>
<dbReference type="PANTHER" id="PTHR43280">
    <property type="entry name" value="ARAC-FAMILY TRANSCRIPTIONAL REGULATOR"/>
    <property type="match status" value="1"/>
</dbReference>
<feature type="domain" description="HTH araC/xylS-type" evidence="4">
    <location>
        <begin position="172"/>
        <end position="270"/>
    </location>
</feature>
<dbReference type="Pfam" id="PF02311">
    <property type="entry name" value="AraC_binding"/>
    <property type="match status" value="1"/>
</dbReference>
<evidence type="ECO:0000313" key="6">
    <source>
        <dbReference type="Proteomes" id="UP001236569"/>
    </source>
</evidence>
<dbReference type="Pfam" id="PF12833">
    <property type="entry name" value="HTH_18"/>
    <property type="match status" value="1"/>
</dbReference>
<dbReference type="EMBL" id="JASHID010000001">
    <property type="protein sequence ID" value="MDI9862781.1"/>
    <property type="molecule type" value="Genomic_DNA"/>
</dbReference>
<dbReference type="InterPro" id="IPR014710">
    <property type="entry name" value="RmlC-like_jellyroll"/>
</dbReference>
<dbReference type="SMART" id="SM00342">
    <property type="entry name" value="HTH_ARAC"/>
    <property type="match status" value="1"/>
</dbReference>
<accession>A0ABT6YHY4</accession>
<comment type="caution">
    <text evidence="5">The sequence shown here is derived from an EMBL/GenBank/DDBJ whole genome shotgun (WGS) entry which is preliminary data.</text>
</comment>
<gene>
    <name evidence="5" type="ORF">QM480_00490</name>
</gene>
<proteinExistence type="predicted"/>
<dbReference type="SUPFAM" id="SSF46689">
    <property type="entry name" value="Homeodomain-like"/>
    <property type="match status" value="1"/>
</dbReference>
<name>A0ABT6YHY4_9BACT</name>
<dbReference type="SUPFAM" id="SSF51182">
    <property type="entry name" value="RmlC-like cupins"/>
    <property type="match status" value="1"/>
</dbReference>
<evidence type="ECO:0000313" key="5">
    <source>
        <dbReference type="EMBL" id="MDI9862781.1"/>
    </source>
</evidence>
<keyword evidence="2" id="KW-0238">DNA-binding</keyword>
<dbReference type="InterPro" id="IPR018060">
    <property type="entry name" value="HTH_AraC"/>
</dbReference>
<reference evidence="5 6" key="1">
    <citation type="submission" date="2023-05" db="EMBL/GenBank/DDBJ databases">
        <title>Novel species of genus Flectobacillus isolated from stream in China.</title>
        <authorList>
            <person name="Lu H."/>
        </authorList>
    </citation>
    <scope>NUCLEOTIDE SEQUENCE [LARGE SCALE GENOMIC DNA]</scope>
    <source>
        <strain evidence="5 6">DC10W</strain>
    </source>
</reference>
<dbReference type="RefSeq" id="WP_283368144.1">
    <property type="nucleotide sequence ID" value="NZ_JASHID010000001.1"/>
</dbReference>
<organism evidence="5 6">
    <name type="scientific">Flectobacillus longus</name>
    <dbReference type="NCBI Taxonomy" id="2984207"/>
    <lineage>
        <taxon>Bacteria</taxon>
        <taxon>Pseudomonadati</taxon>
        <taxon>Bacteroidota</taxon>
        <taxon>Cytophagia</taxon>
        <taxon>Cytophagales</taxon>
        <taxon>Flectobacillaceae</taxon>
        <taxon>Flectobacillus</taxon>
    </lineage>
</organism>
<dbReference type="PANTHER" id="PTHR43280:SF32">
    <property type="entry name" value="TRANSCRIPTIONAL REGULATORY PROTEIN"/>
    <property type="match status" value="1"/>
</dbReference>
<protein>
    <submittedName>
        <fullName evidence="5">Helix-turn-helix transcriptional regulator</fullName>
    </submittedName>
</protein>
<evidence type="ECO:0000259" key="4">
    <source>
        <dbReference type="PROSITE" id="PS01124"/>
    </source>
</evidence>
<dbReference type="Gene3D" id="2.60.120.10">
    <property type="entry name" value="Jelly Rolls"/>
    <property type="match status" value="1"/>
</dbReference>
<dbReference type="Gene3D" id="1.10.10.60">
    <property type="entry name" value="Homeodomain-like"/>
    <property type="match status" value="1"/>
</dbReference>